<proteinExistence type="predicted"/>
<organism evidence="2 3">
    <name type="scientific">Galendromus occidentalis</name>
    <name type="common">western predatory mite</name>
    <dbReference type="NCBI Taxonomy" id="34638"/>
    <lineage>
        <taxon>Eukaryota</taxon>
        <taxon>Metazoa</taxon>
        <taxon>Ecdysozoa</taxon>
        <taxon>Arthropoda</taxon>
        <taxon>Chelicerata</taxon>
        <taxon>Arachnida</taxon>
        <taxon>Acari</taxon>
        <taxon>Parasitiformes</taxon>
        <taxon>Mesostigmata</taxon>
        <taxon>Gamasina</taxon>
        <taxon>Phytoseioidea</taxon>
        <taxon>Phytoseiidae</taxon>
        <taxon>Typhlodrominae</taxon>
        <taxon>Galendromus</taxon>
    </lineage>
</organism>
<dbReference type="Proteomes" id="UP000694867">
    <property type="component" value="Unplaced"/>
</dbReference>
<name>A0AAJ6QRD5_9ACAR</name>
<reference evidence="3" key="1">
    <citation type="submission" date="2025-08" db="UniProtKB">
        <authorList>
            <consortium name="RefSeq"/>
        </authorList>
    </citation>
    <scope>IDENTIFICATION</scope>
</reference>
<keyword evidence="1" id="KW-1133">Transmembrane helix</keyword>
<evidence type="ECO:0000313" key="3">
    <source>
        <dbReference type="RefSeq" id="XP_003741368.1"/>
    </source>
</evidence>
<evidence type="ECO:0000256" key="1">
    <source>
        <dbReference type="SAM" id="Phobius"/>
    </source>
</evidence>
<gene>
    <name evidence="3" type="primary">LOC100903932</name>
</gene>
<dbReference type="RefSeq" id="XP_003741368.1">
    <property type="nucleotide sequence ID" value="XM_003741320.2"/>
</dbReference>
<sequence>MPSVVVDANTGNVLVVHRRSLGLASVLFFVAIISFIFAGYSGNPAVSEGLYSFGSLCCLLLLVVLLWRCCRCCCASHRAEATGYVVVQSARANTNAQVPQAYPTQSSQALLMPGVQPAYNPNIVGPTVPQAEAPPSYADAVGIPIKQ</sequence>
<dbReference type="GeneID" id="100903932"/>
<keyword evidence="2" id="KW-1185">Reference proteome</keyword>
<feature type="transmembrane region" description="Helical" evidence="1">
    <location>
        <begin position="20"/>
        <end position="38"/>
    </location>
</feature>
<evidence type="ECO:0000313" key="2">
    <source>
        <dbReference type="Proteomes" id="UP000694867"/>
    </source>
</evidence>
<dbReference type="AlphaFoldDB" id="A0AAJ6QRD5"/>
<keyword evidence="1" id="KW-0812">Transmembrane</keyword>
<dbReference type="KEGG" id="goe:100903932"/>
<keyword evidence="1" id="KW-0472">Membrane</keyword>
<accession>A0AAJ6QRD5</accession>
<feature type="transmembrane region" description="Helical" evidence="1">
    <location>
        <begin position="50"/>
        <end position="67"/>
    </location>
</feature>
<protein>
    <submittedName>
        <fullName evidence="3">Uncharacterized protein LOC100903932</fullName>
    </submittedName>
</protein>